<keyword evidence="3" id="KW-1185">Reference proteome</keyword>
<feature type="transmembrane region" description="Helical" evidence="1">
    <location>
        <begin position="119"/>
        <end position="145"/>
    </location>
</feature>
<evidence type="ECO:0000313" key="3">
    <source>
        <dbReference type="Proteomes" id="UP000733744"/>
    </source>
</evidence>
<feature type="transmembrane region" description="Helical" evidence="1">
    <location>
        <begin position="41"/>
        <end position="62"/>
    </location>
</feature>
<keyword evidence="1" id="KW-1133">Transmembrane helix</keyword>
<protein>
    <submittedName>
        <fullName evidence="2">Uncharacterized protein</fullName>
    </submittedName>
</protein>
<feature type="transmembrane region" description="Helical" evidence="1">
    <location>
        <begin position="12"/>
        <end position="29"/>
    </location>
</feature>
<dbReference type="Proteomes" id="UP000733744">
    <property type="component" value="Unassembled WGS sequence"/>
</dbReference>
<dbReference type="RefSeq" id="WP_127027511.1">
    <property type="nucleotide sequence ID" value="NZ_RYFG02000103.1"/>
</dbReference>
<keyword evidence="1" id="KW-0812">Transmembrane</keyword>
<sequence>MRQLFNTLKRNYLLMLPPALFFFLSFSLLKLTENLILREYGISMTSFAGAAIGALIIAKVVLVVDHLPFTTKFSGKPLLHNVIWKSGIYFAATFTFRYVEQMVSFLREYGDFTTANQHLLAGIVWPHFWLIQIWLVILLFIYCAVRELIRAIGTEEVMRLFLGAGRGDTR</sequence>
<reference evidence="2 3" key="1">
    <citation type="journal article" date="2019" name="Antonie Van Leeuwenhoek">
        <title>Description of 'Ca. Methylobacter oryzae' KRF1, a novel species from the environmentally important Methylobacter clade 2.</title>
        <authorList>
            <person name="Khatri K."/>
            <person name="Mohite J.A."/>
            <person name="Pandit P.S."/>
            <person name="Bahulikar R."/>
            <person name="Rahalkar M.C."/>
        </authorList>
    </citation>
    <scope>NUCLEOTIDE SEQUENCE [LARGE SCALE GENOMIC DNA]</scope>
    <source>
        <strain evidence="2 3">KRF1</strain>
    </source>
</reference>
<name>A0ABY3C9B7_9GAMM</name>
<keyword evidence="1" id="KW-0472">Membrane</keyword>
<dbReference type="EMBL" id="RYFG02000103">
    <property type="protein sequence ID" value="TRW93076.1"/>
    <property type="molecule type" value="Genomic_DNA"/>
</dbReference>
<feature type="transmembrane region" description="Helical" evidence="1">
    <location>
        <begin position="82"/>
        <end position="99"/>
    </location>
</feature>
<evidence type="ECO:0000313" key="2">
    <source>
        <dbReference type="EMBL" id="TRW93076.1"/>
    </source>
</evidence>
<proteinExistence type="predicted"/>
<accession>A0ABY3C9B7</accession>
<gene>
    <name evidence="2" type="ORF">EKO24_013250</name>
</gene>
<evidence type="ECO:0000256" key="1">
    <source>
        <dbReference type="SAM" id="Phobius"/>
    </source>
</evidence>
<comment type="caution">
    <text evidence="2">The sequence shown here is derived from an EMBL/GenBank/DDBJ whole genome shotgun (WGS) entry which is preliminary data.</text>
</comment>
<organism evidence="2 3">
    <name type="scientific">Candidatus Methylobacter oryzae</name>
    <dbReference type="NCBI Taxonomy" id="2497749"/>
    <lineage>
        <taxon>Bacteria</taxon>
        <taxon>Pseudomonadati</taxon>
        <taxon>Pseudomonadota</taxon>
        <taxon>Gammaproteobacteria</taxon>
        <taxon>Methylococcales</taxon>
        <taxon>Methylococcaceae</taxon>
        <taxon>Methylobacter</taxon>
    </lineage>
</organism>